<proteinExistence type="predicted"/>
<sequence>MQSDCKFHCLSRPGASRWTHNAIPDSEHLAKVYIREDARYRPRHGLTRNESRVADRPRGARKSLRNGELFAGRHLAAGAVVGEAASEVVREHAASARIG</sequence>
<evidence type="ECO:0000313" key="2">
    <source>
        <dbReference type="Proteomes" id="UP001292094"/>
    </source>
</evidence>
<dbReference type="Proteomes" id="UP001292094">
    <property type="component" value="Unassembled WGS sequence"/>
</dbReference>
<reference evidence="1" key="1">
    <citation type="submission" date="2023-11" db="EMBL/GenBank/DDBJ databases">
        <title>Genome assemblies of two species of porcelain crab, Petrolisthes cinctipes and Petrolisthes manimaculis (Anomura: Porcellanidae).</title>
        <authorList>
            <person name="Angst P."/>
        </authorList>
    </citation>
    <scope>NUCLEOTIDE SEQUENCE</scope>
    <source>
        <strain evidence="1">PB745_02</strain>
        <tissue evidence="1">Gill</tissue>
    </source>
</reference>
<name>A0AAE1PHS7_9EUCA</name>
<comment type="caution">
    <text evidence="1">The sequence shown here is derived from an EMBL/GenBank/DDBJ whole genome shotgun (WGS) entry which is preliminary data.</text>
</comment>
<protein>
    <submittedName>
        <fullName evidence="1">Uncharacterized protein</fullName>
    </submittedName>
</protein>
<dbReference type="EMBL" id="JAWZYT010001961">
    <property type="protein sequence ID" value="KAK4307871.1"/>
    <property type="molecule type" value="Genomic_DNA"/>
</dbReference>
<accession>A0AAE1PHS7</accession>
<keyword evidence="2" id="KW-1185">Reference proteome</keyword>
<dbReference type="AlphaFoldDB" id="A0AAE1PHS7"/>
<evidence type="ECO:0000313" key="1">
    <source>
        <dbReference type="EMBL" id="KAK4307871.1"/>
    </source>
</evidence>
<organism evidence="1 2">
    <name type="scientific">Petrolisthes manimaculis</name>
    <dbReference type="NCBI Taxonomy" id="1843537"/>
    <lineage>
        <taxon>Eukaryota</taxon>
        <taxon>Metazoa</taxon>
        <taxon>Ecdysozoa</taxon>
        <taxon>Arthropoda</taxon>
        <taxon>Crustacea</taxon>
        <taxon>Multicrustacea</taxon>
        <taxon>Malacostraca</taxon>
        <taxon>Eumalacostraca</taxon>
        <taxon>Eucarida</taxon>
        <taxon>Decapoda</taxon>
        <taxon>Pleocyemata</taxon>
        <taxon>Anomura</taxon>
        <taxon>Galatheoidea</taxon>
        <taxon>Porcellanidae</taxon>
        <taxon>Petrolisthes</taxon>
    </lineage>
</organism>
<gene>
    <name evidence="1" type="ORF">Pmani_020425</name>
</gene>